<dbReference type="EMBL" id="VCYH01000008">
    <property type="protein sequence ID" value="MDN7025533.1"/>
    <property type="molecule type" value="Genomic_DNA"/>
</dbReference>
<dbReference type="Proteomes" id="UP001168338">
    <property type="component" value="Unassembled WGS sequence"/>
</dbReference>
<organism evidence="1 2">
    <name type="scientific">Methanoculleus frigidifontis</name>
    <dbReference type="NCBI Taxonomy" id="2584085"/>
    <lineage>
        <taxon>Archaea</taxon>
        <taxon>Methanobacteriati</taxon>
        <taxon>Methanobacteriota</taxon>
        <taxon>Stenosarchaea group</taxon>
        <taxon>Methanomicrobia</taxon>
        <taxon>Methanomicrobiales</taxon>
        <taxon>Methanomicrobiaceae</taxon>
        <taxon>Methanoculleus</taxon>
    </lineage>
</organism>
<accession>A0ABT8MC57</accession>
<evidence type="ECO:0000313" key="2">
    <source>
        <dbReference type="Proteomes" id="UP001168338"/>
    </source>
</evidence>
<keyword evidence="2" id="KW-1185">Reference proteome</keyword>
<name>A0ABT8MC57_9EURY</name>
<sequence>MHHSGGYDAHSQLVEMMWKCLDEDQIRQLMIRMIDSRIRMKEHWIEQMQYKVETYRMAREMLEQGMQKKEEKSGGEKRL</sequence>
<dbReference type="RefSeq" id="WP_301664695.1">
    <property type="nucleotide sequence ID" value="NZ_VCYH01000008.1"/>
</dbReference>
<evidence type="ECO:0000313" key="1">
    <source>
        <dbReference type="EMBL" id="MDN7025533.1"/>
    </source>
</evidence>
<reference evidence="1" key="1">
    <citation type="submission" date="2019-05" db="EMBL/GenBank/DDBJ databases">
        <title>Methanoculleus sp. FWC-SCC1, a methanogenic archaeon isolated from deep marine cold seep.</title>
        <authorList>
            <person name="Chen Y.-W."/>
            <person name="Chen S.-C."/>
            <person name="Teng N.-H."/>
            <person name="Lai M.-C."/>
        </authorList>
    </citation>
    <scope>NUCLEOTIDE SEQUENCE</scope>
    <source>
        <strain evidence="1">FWC-SCC1</strain>
    </source>
</reference>
<comment type="caution">
    <text evidence="1">The sequence shown here is derived from an EMBL/GenBank/DDBJ whole genome shotgun (WGS) entry which is preliminary data.</text>
</comment>
<proteinExistence type="predicted"/>
<gene>
    <name evidence="1" type="ORF">FGU65_11640</name>
</gene>
<protein>
    <submittedName>
        <fullName evidence="1">Uncharacterized protein</fullName>
    </submittedName>
</protein>